<evidence type="ECO:0000256" key="1">
    <source>
        <dbReference type="SAM" id="SignalP"/>
    </source>
</evidence>
<organism evidence="2 3">
    <name type="scientific">Ramazzottius varieornatus</name>
    <name type="common">Water bear</name>
    <name type="synonym">Tardigrade</name>
    <dbReference type="NCBI Taxonomy" id="947166"/>
    <lineage>
        <taxon>Eukaryota</taxon>
        <taxon>Metazoa</taxon>
        <taxon>Ecdysozoa</taxon>
        <taxon>Tardigrada</taxon>
        <taxon>Eutardigrada</taxon>
        <taxon>Parachela</taxon>
        <taxon>Hypsibioidea</taxon>
        <taxon>Ramazzottiidae</taxon>
        <taxon>Ramazzottius</taxon>
    </lineage>
</organism>
<gene>
    <name evidence="2" type="primary">RvY_02817-1</name>
    <name evidence="2" type="synonym">RvY_02817.1</name>
    <name evidence="2" type="ORF">RvY_02817</name>
</gene>
<feature type="chain" id="PRO_5008897580" evidence="1">
    <location>
        <begin position="24"/>
        <end position="66"/>
    </location>
</feature>
<keyword evidence="1" id="KW-0732">Signal</keyword>
<feature type="signal peptide" evidence="1">
    <location>
        <begin position="1"/>
        <end position="23"/>
    </location>
</feature>
<accession>A0A1D1UT30</accession>
<dbReference type="AlphaFoldDB" id="A0A1D1UT30"/>
<keyword evidence="3" id="KW-1185">Reference proteome</keyword>
<evidence type="ECO:0000313" key="2">
    <source>
        <dbReference type="EMBL" id="GAU90397.1"/>
    </source>
</evidence>
<dbReference type="EMBL" id="BDGG01000001">
    <property type="protein sequence ID" value="GAU90397.1"/>
    <property type="molecule type" value="Genomic_DNA"/>
</dbReference>
<protein>
    <submittedName>
        <fullName evidence="2">Uncharacterized protein</fullName>
    </submittedName>
</protein>
<evidence type="ECO:0000313" key="3">
    <source>
        <dbReference type="Proteomes" id="UP000186922"/>
    </source>
</evidence>
<comment type="caution">
    <text evidence="2">The sequence shown here is derived from an EMBL/GenBank/DDBJ whole genome shotgun (WGS) entry which is preliminary data.</text>
</comment>
<name>A0A1D1UT30_RAMVA</name>
<proteinExistence type="predicted"/>
<sequence>MKYAVLFVLVVVCSFLVIDQALAGYDGCPGCPMGNGGNCNQCCIDKGSKGGGSCSGFMWTSCWCTD</sequence>
<reference evidence="2 3" key="1">
    <citation type="journal article" date="2016" name="Nat. Commun.">
        <title>Extremotolerant tardigrade genome and improved radiotolerance of human cultured cells by tardigrade-unique protein.</title>
        <authorList>
            <person name="Hashimoto T."/>
            <person name="Horikawa D.D."/>
            <person name="Saito Y."/>
            <person name="Kuwahara H."/>
            <person name="Kozuka-Hata H."/>
            <person name="Shin-I T."/>
            <person name="Minakuchi Y."/>
            <person name="Ohishi K."/>
            <person name="Motoyama A."/>
            <person name="Aizu T."/>
            <person name="Enomoto A."/>
            <person name="Kondo K."/>
            <person name="Tanaka S."/>
            <person name="Hara Y."/>
            <person name="Koshikawa S."/>
            <person name="Sagara H."/>
            <person name="Miura T."/>
            <person name="Yokobori S."/>
            <person name="Miyagawa K."/>
            <person name="Suzuki Y."/>
            <person name="Kubo T."/>
            <person name="Oyama M."/>
            <person name="Kohara Y."/>
            <person name="Fujiyama A."/>
            <person name="Arakawa K."/>
            <person name="Katayama T."/>
            <person name="Toyoda A."/>
            <person name="Kunieda T."/>
        </authorList>
    </citation>
    <scope>NUCLEOTIDE SEQUENCE [LARGE SCALE GENOMIC DNA]</scope>
    <source>
        <strain evidence="2 3">YOKOZUNA-1</strain>
    </source>
</reference>
<dbReference type="Proteomes" id="UP000186922">
    <property type="component" value="Unassembled WGS sequence"/>
</dbReference>